<evidence type="ECO:0000256" key="1">
    <source>
        <dbReference type="SAM" id="SignalP"/>
    </source>
</evidence>
<reference evidence="3" key="2">
    <citation type="submission" date="2025-09" db="UniProtKB">
        <authorList>
            <consortium name="Ensembl"/>
        </authorList>
    </citation>
    <scope>IDENTIFICATION</scope>
</reference>
<feature type="signal peptide" evidence="1">
    <location>
        <begin position="1"/>
        <end position="16"/>
    </location>
</feature>
<dbReference type="InterPro" id="IPR003599">
    <property type="entry name" value="Ig_sub"/>
</dbReference>
<proteinExistence type="predicted"/>
<keyword evidence="1" id="KW-0732">Signal</keyword>
<dbReference type="Proteomes" id="UP000694392">
    <property type="component" value="Unplaced"/>
</dbReference>
<dbReference type="PANTHER" id="PTHR23267">
    <property type="entry name" value="IMMUNOGLOBULIN LIGHT CHAIN"/>
    <property type="match status" value="1"/>
</dbReference>
<dbReference type="OMA" id="CLAWESN"/>
<dbReference type="Pfam" id="PF07686">
    <property type="entry name" value="V-set"/>
    <property type="match status" value="1"/>
</dbReference>
<evidence type="ECO:0000259" key="2">
    <source>
        <dbReference type="PROSITE" id="PS50835"/>
    </source>
</evidence>
<dbReference type="GeneTree" id="ENSGT00940000154179"/>
<feature type="chain" id="PRO_5034947053" description="Ig-like domain-containing protein" evidence="1">
    <location>
        <begin position="17"/>
        <end position="135"/>
    </location>
</feature>
<dbReference type="InterPro" id="IPR013106">
    <property type="entry name" value="Ig_V-set"/>
</dbReference>
<dbReference type="InterPro" id="IPR013783">
    <property type="entry name" value="Ig-like_fold"/>
</dbReference>
<dbReference type="AlphaFoldDB" id="A0A8D0GEY3"/>
<dbReference type="SMART" id="SM00406">
    <property type="entry name" value="IGv"/>
    <property type="match status" value="1"/>
</dbReference>
<dbReference type="Ensembl" id="ENSSPUT00000004269.1">
    <property type="protein sequence ID" value="ENSSPUP00000004017.1"/>
    <property type="gene ID" value="ENSSPUG00000003105.1"/>
</dbReference>
<sequence>MAWALLLLTLLTYCSGFSSQNQLTQANPTMSTALGQTAQLSCTLRGVEFISGNHPSWYQQSAGKVPRLLIYESRQRASGVAERFSGETSVNTASLTITGVQAEDEADYYCAVWQSSSSHSDTSDGELRLKLCSAQ</sequence>
<dbReference type="SMART" id="SM00409">
    <property type="entry name" value="IG"/>
    <property type="match status" value="1"/>
</dbReference>
<dbReference type="PROSITE" id="PS50835">
    <property type="entry name" value="IG_LIKE"/>
    <property type="match status" value="1"/>
</dbReference>
<reference evidence="3" key="1">
    <citation type="submission" date="2025-08" db="UniProtKB">
        <authorList>
            <consortium name="Ensembl"/>
        </authorList>
    </citation>
    <scope>IDENTIFICATION</scope>
</reference>
<evidence type="ECO:0000313" key="3">
    <source>
        <dbReference type="Ensembl" id="ENSSPUP00000004017.1"/>
    </source>
</evidence>
<name>A0A8D0GEY3_SPHPU</name>
<dbReference type="InterPro" id="IPR007110">
    <property type="entry name" value="Ig-like_dom"/>
</dbReference>
<keyword evidence="4" id="KW-1185">Reference proteome</keyword>
<protein>
    <recommendedName>
        <fullName evidence="2">Ig-like domain-containing protein</fullName>
    </recommendedName>
</protein>
<evidence type="ECO:0000313" key="4">
    <source>
        <dbReference type="Proteomes" id="UP000694392"/>
    </source>
</evidence>
<dbReference type="InterPro" id="IPR050150">
    <property type="entry name" value="IgV_Light_Chain"/>
</dbReference>
<dbReference type="Gene3D" id="2.60.40.10">
    <property type="entry name" value="Immunoglobulins"/>
    <property type="match status" value="1"/>
</dbReference>
<organism evidence="3 4">
    <name type="scientific">Sphenodon punctatus</name>
    <name type="common">Tuatara</name>
    <name type="synonym">Hatteria punctata</name>
    <dbReference type="NCBI Taxonomy" id="8508"/>
    <lineage>
        <taxon>Eukaryota</taxon>
        <taxon>Metazoa</taxon>
        <taxon>Chordata</taxon>
        <taxon>Craniata</taxon>
        <taxon>Vertebrata</taxon>
        <taxon>Euteleostomi</taxon>
        <taxon>Lepidosauria</taxon>
        <taxon>Sphenodontia</taxon>
        <taxon>Sphenodontidae</taxon>
        <taxon>Sphenodon</taxon>
    </lineage>
</organism>
<accession>A0A8D0GEY3</accession>
<dbReference type="InterPro" id="IPR036179">
    <property type="entry name" value="Ig-like_dom_sf"/>
</dbReference>
<feature type="domain" description="Ig-like" evidence="2">
    <location>
        <begin position="21"/>
        <end position="128"/>
    </location>
</feature>
<dbReference type="SUPFAM" id="SSF48726">
    <property type="entry name" value="Immunoglobulin"/>
    <property type="match status" value="1"/>
</dbReference>